<gene>
    <name evidence="2" type="ORF">F3W84_05695</name>
</gene>
<evidence type="ECO:0000256" key="1">
    <source>
        <dbReference type="SAM" id="SignalP"/>
    </source>
</evidence>
<protein>
    <submittedName>
        <fullName evidence="2">Uncharacterized protein</fullName>
    </submittedName>
</protein>
<keyword evidence="1" id="KW-0732">Signal</keyword>
<sequence length="195" mass="21973">MCRRKIGLAIILSLSSASVAYSDEPSKADYLSFAERSWKHFQCGYLHEAAMGHNITGIQFTRRGFELGKQFFDAVKDGKINQMDFTLKTPRDFWVGITELSPEFDLGRASIIAQHQIASEILAFNENLPATLNDIKDSGFQIDDEQTASNAIERIKTENCDYEDLGFSSEITKSMRENALRGPMLLNGRKPPKKE</sequence>
<dbReference type="Proteomes" id="UP000327108">
    <property type="component" value="Unassembled WGS sequence"/>
</dbReference>
<evidence type="ECO:0000313" key="2">
    <source>
        <dbReference type="EMBL" id="KAA9369628.1"/>
    </source>
</evidence>
<organism evidence="2 3">
    <name type="scientific">Ochrobactrum quorumnocens</name>
    <dbReference type="NCBI Taxonomy" id="271865"/>
    <lineage>
        <taxon>Bacteria</taxon>
        <taxon>Pseudomonadati</taxon>
        <taxon>Pseudomonadota</taxon>
        <taxon>Alphaproteobacteria</taxon>
        <taxon>Hyphomicrobiales</taxon>
        <taxon>Brucellaceae</taxon>
        <taxon>Brucella/Ochrobactrum group</taxon>
        <taxon>Ochrobactrum</taxon>
    </lineage>
</organism>
<reference evidence="2 3" key="1">
    <citation type="submission" date="2019-09" db="EMBL/GenBank/DDBJ databases">
        <title>Biological control of the noxious weed angled onion (Allium triquetrum) thwarted by endophytic bacteria in Victoria, Australia.</title>
        <authorList>
            <person name="Tehranchian P."/>
            <person name="Adair R.J."/>
            <person name="Van T.H."/>
            <person name="Morrison P.D."/>
            <person name="Williams H."/>
            <person name="Lawrie A.C."/>
        </authorList>
    </citation>
    <scope>NUCLEOTIDE SEQUENCE [LARGE SCALE GENOMIC DNA]</scope>
    <source>
        <strain evidence="2 3">RPTAtOch1</strain>
    </source>
</reference>
<proteinExistence type="predicted"/>
<feature type="signal peptide" evidence="1">
    <location>
        <begin position="1"/>
        <end position="20"/>
    </location>
</feature>
<dbReference type="EMBL" id="VYXQ01000004">
    <property type="protein sequence ID" value="KAA9369628.1"/>
    <property type="molecule type" value="Genomic_DNA"/>
</dbReference>
<dbReference type="AlphaFoldDB" id="A0A5N1K2S5"/>
<keyword evidence="3" id="KW-1185">Reference proteome</keyword>
<comment type="caution">
    <text evidence="2">The sequence shown here is derived from an EMBL/GenBank/DDBJ whole genome shotgun (WGS) entry which is preliminary data.</text>
</comment>
<evidence type="ECO:0000313" key="3">
    <source>
        <dbReference type="Proteomes" id="UP000327108"/>
    </source>
</evidence>
<name>A0A5N1K2S5_9HYPH</name>
<feature type="chain" id="PRO_5024319071" evidence="1">
    <location>
        <begin position="21"/>
        <end position="195"/>
    </location>
</feature>
<accession>A0A5N1K2S5</accession>